<proteinExistence type="predicted"/>
<dbReference type="Proteomes" id="UP000036987">
    <property type="component" value="Unassembled WGS sequence"/>
</dbReference>
<evidence type="ECO:0000256" key="4">
    <source>
        <dbReference type="ARBA" id="ARBA00022516"/>
    </source>
</evidence>
<keyword evidence="5" id="KW-0210">Decarboxylase</keyword>
<evidence type="ECO:0000256" key="7">
    <source>
        <dbReference type="ARBA" id="ARBA00023209"/>
    </source>
</evidence>
<sequence length="393" mass="44290">MKFRVPPRCPLLYCDNYHSVYRLRPYRPILLRNFHITRATASGGSRKGASFLVPGATAATLFMLAMLHARRLYNDSKVENLKEKGIELEFSPDWKASFLKVVPLRSVSRLWGVLTSVEIPISLRPFVYKAWARAFHTNLEEMAMPLENYASLREFFVHTLKEGLRPINDDPHCLVSPVDGTVLRFGKLRGSEAMIEQVKGFSYSASSLLGGASFFPDTTNGETNDEHSEEINKSSVDSSKHSSLHTSFASPKLYDGASVSQAKGVFYCVIYLGLGDYHRVHSPVDWQVFLRRHFTGRLLPVNERATRTIKNLHVENERVVLEGQWKEGFMAIAAIGATNIGSINLFMEPDLKTNNPKWLLHSEPPDEHVYESNGVGIMQKKGDELAAFNTDQQ</sequence>
<dbReference type="GO" id="GO:0005739">
    <property type="term" value="C:mitochondrion"/>
    <property type="evidence" value="ECO:0000318"/>
    <property type="project" value="GO_Central"/>
</dbReference>
<dbReference type="UniPathway" id="UPA00558"/>
<evidence type="ECO:0000256" key="1">
    <source>
        <dbReference type="ARBA" id="ARBA00001928"/>
    </source>
</evidence>
<dbReference type="InterPro" id="IPR003817">
    <property type="entry name" value="PS_Dcarbxylase"/>
</dbReference>
<keyword evidence="7" id="KW-0594">Phospholipid biosynthesis</keyword>
<dbReference type="Pfam" id="PF02666">
    <property type="entry name" value="PS_Dcarbxylase"/>
    <property type="match status" value="1"/>
</dbReference>
<dbReference type="EMBL" id="LFYR01001032">
    <property type="protein sequence ID" value="KMZ65548.1"/>
    <property type="molecule type" value="Genomic_DNA"/>
</dbReference>
<dbReference type="OrthoDB" id="4330at2759"/>
<dbReference type="OMA" id="HSPASWV"/>
<keyword evidence="4" id="KW-0444">Lipid biosynthesis</keyword>
<reference evidence="14" key="1">
    <citation type="journal article" date="2016" name="Nature">
        <title>The genome of the seagrass Zostera marina reveals angiosperm adaptation to the sea.</title>
        <authorList>
            <person name="Olsen J.L."/>
            <person name="Rouze P."/>
            <person name="Verhelst B."/>
            <person name="Lin Y.-C."/>
            <person name="Bayer T."/>
            <person name="Collen J."/>
            <person name="Dattolo E."/>
            <person name="De Paoli E."/>
            <person name="Dittami S."/>
            <person name="Maumus F."/>
            <person name="Michel G."/>
            <person name="Kersting A."/>
            <person name="Lauritano C."/>
            <person name="Lohaus R."/>
            <person name="Toepel M."/>
            <person name="Tonon T."/>
            <person name="Vanneste K."/>
            <person name="Amirebrahimi M."/>
            <person name="Brakel J."/>
            <person name="Bostroem C."/>
            <person name="Chovatia M."/>
            <person name="Grimwood J."/>
            <person name="Jenkins J.W."/>
            <person name="Jueterbock A."/>
            <person name="Mraz A."/>
            <person name="Stam W.T."/>
            <person name="Tice H."/>
            <person name="Bornberg-Bauer E."/>
            <person name="Green P.J."/>
            <person name="Pearson G.A."/>
            <person name="Procaccini G."/>
            <person name="Duarte C.M."/>
            <person name="Schmutz J."/>
            <person name="Reusch T.B.H."/>
            <person name="Van de Peer Y."/>
        </authorList>
    </citation>
    <scope>NUCLEOTIDE SEQUENCE [LARGE SCALE GENOMIC DNA]</scope>
    <source>
        <strain evidence="14">cv. Finnish</strain>
    </source>
</reference>
<evidence type="ECO:0000256" key="2">
    <source>
        <dbReference type="ARBA" id="ARBA00005189"/>
    </source>
</evidence>
<organism evidence="13 14">
    <name type="scientific">Zostera marina</name>
    <name type="common">Eelgrass</name>
    <dbReference type="NCBI Taxonomy" id="29655"/>
    <lineage>
        <taxon>Eukaryota</taxon>
        <taxon>Viridiplantae</taxon>
        <taxon>Streptophyta</taxon>
        <taxon>Embryophyta</taxon>
        <taxon>Tracheophyta</taxon>
        <taxon>Spermatophyta</taxon>
        <taxon>Magnoliopsida</taxon>
        <taxon>Liliopsida</taxon>
        <taxon>Zosteraceae</taxon>
        <taxon>Zostera</taxon>
    </lineage>
</organism>
<dbReference type="NCBIfam" id="TIGR00163">
    <property type="entry name" value="PS_decarb"/>
    <property type="match status" value="1"/>
</dbReference>
<protein>
    <recommendedName>
        <fullName evidence="3">phosphatidylserine decarboxylase</fullName>
        <ecNumber evidence="3">4.1.1.65</ecNumber>
    </recommendedName>
</protein>
<name>A0A0K9P902_ZOSMR</name>
<dbReference type="EC" id="4.1.1.65" evidence="3"/>
<dbReference type="PANTHER" id="PTHR10067">
    <property type="entry name" value="PHOSPHATIDYLSERINE DECARBOXYLASE"/>
    <property type="match status" value="1"/>
</dbReference>
<evidence type="ECO:0000256" key="5">
    <source>
        <dbReference type="ARBA" id="ARBA00022793"/>
    </source>
</evidence>
<dbReference type="STRING" id="29655.A0A0K9P902"/>
<gene>
    <name evidence="13" type="ORF">ZOSMA_31G01370</name>
</gene>
<keyword evidence="10" id="KW-0670">Pyruvate</keyword>
<evidence type="ECO:0000256" key="9">
    <source>
        <dbReference type="ARBA" id="ARBA00023264"/>
    </source>
</evidence>
<dbReference type="PANTHER" id="PTHR10067:SF6">
    <property type="entry name" value="PHOSPHATIDYLSERINE DECARBOXYLASE PROENZYME, MITOCHONDRIAL"/>
    <property type="match status" value="1"/>
</dbReference>
<comment type="pathway">
    <text evidence="2">Lipid metabolism.</text>
</comment>
<keyword evidence="14" id="KW-1185">Reference proteome</keyword>
<keyword evidence="8" id="KW-0456">Lyase</keyword>
<evidence type="ECO:0000256" key="6">
    <source>
        <dbReference type="ARBA" id="ARBA00023098"/>
    </source>
</evidence>
<accession>A0A0K9P902</accession>
<comment type="pathway">
    <text evidence="11">Phospholipid metabolism; phosphatidylethanolamine biosynthesis.</text>
</comment>
<keyword evidence="9" id="KW-1208">Phospholipid metabolism</keyword>
<evidence type="ECO:0000313" key="14">
    <source>
        <dbReference type="Proteomes" id="UP000036987"/>
    </source>
</evidence>
<feature type="region of interest" description="Disordered" evidence="12">
    <location>
        <begin position="219"/>
        <end position="241"/>
    </location>
</feature>
<comment type="caution">
    <text evidence="13">The sequence shown here is derived from an EMBL/GenBank/DDBJ whole genome shotgun (WGS) entry which is preliminary data.</text>
</comment>
<evidence type="ECO:0000256" key="3">
    <source>
        <dbReference type="ARBA" id="ARBA00012243"/>
    </source>
</evidence>
<keyword evidence="6" id="KW-0443">Lipid metabolism</keyword>
<comment type="cofactor">
    <cofactor evidence="1">
        <name>pyruvate</name>
        <dbReference type="ChEBI" id="CHEBI:15361"/>
    </cofactor>
</comment>
<evidence type="ECO:0000256" key="12">
    <source>
        <dbReference type="SAM" id="MobiDB-lite"/>
    </source>
</evidence>
<evidence type="ECO:0000256" key="10">
    <source>
        <dbReference type="ARBA" id="ARBA00023317"/>
    </source>
</evidence>
<dbReference type="GO" id="GO:0006646">
    <property type="term" value="P:phosphatidylethanolamine biosynthetic process"/>
    <property type="evidence" value="ECO:0000318"/>
    <property type="project" value="GO_Central"/>
</dbReference>
<evidence type="ECO:0000256" key="11">
    <source>
        <dbReference type="ARBA" id="ARBA00024326"/>
    </source>
</evidence>
<evidence type="ECO:0000313" key="13">
    <source>
        <dbReference type="EMBL" id="KMZ65548.1"/>
    </source>
</evidence>
<dbReference type="AlphaFoldDB" id="A0A0K9P902"/>
<dbReference type="InterPro" id="IPR033177">
    <property type="entry name" value="PSD-B"/>
</dbReference>
<evidence type="ECO:0000256" key="8">
    <source>
        <dbReference type="ARBA" id="ARBA00023239"/>
    </source>
</evidence>
<dbReference type="GO" id="GO:0004609">
    <property type="term" value="F:phosphatidylserine decarboxylase activity"/>
    <property type="evidence" value="ECO:0000318"/>
    <property type="project" value="GO_Central"/>
</dbReference>